<sequence>MAVGFPFSFFVCEHLPRFPLQSSPPFTTAAATILPLTRDFLLSIYSNEKFQNPTLAITLFNNRITMYTPFSFVYITLPLDKLKIDHSWQVIAKTVDLCGLTFSSVSTICIKYFEILGSIALYGDGPPDCPYLPVTYPDPIGSLPTLA</sequence>
<gene>
    <name evidence="1" type="ORF">ALC62_11859</name>
</gene>
<dbReference type="EMBL" id="KQ978068">
    <property type="protein sequence ID" value="KYM97565.1"/>
    <property type="molecule type" value="Genomic_DNA"/>
</dbReference>
<accession>A0A195CA36</accession>
<reference evidence="1 2" key="1">
    <citation type="submission" date="2016-03" db="EMBL/GenBank/DDBJ databases">
        <title>Cyphomyrmex costatus WGS genome.</title>
        <authorList>
            <person name="Nygaard S."/>
            <person name="Hu H."/>
            <person name="Boomsma J."/>
            <person name="Zhang G."/>
        </authorList>
    </citation>
    <scope>NUCLEOTIDE SEQUENCE [LARGE SCALE GENOMIC DNA]</scope>
    <source>
        <strain evidence="1">MS0001</strain>
        <tissue evidence="1">Whole body</tissue>
    </source>
</reference>
<evidence type="ECO:0000313" key="2">
    <source>
        <dbReference type="Proteomes" id="UP000078542"/>
    </source>
</evidence>
<keyword evidence="2" id="KW-1185">Reference proteome</keyword>
<name>A0A195CA36_9HYME</name>
<dbReference type="Proteomes" id="UP000078542">
    <property type="component" value="Unassembled WGS sequence"/>
</dbReference>
<organism evidence="1 2">
    <name type="scientific">Cyphomyrmex costatus</name>
    <dbReference type="NCBI Taxonomy" id="456900"/>
    <lineage>
        <taxon>Eukaryota</taxon>
        <taxon>Metazoa</taxon>
        <taxon>Ecdysozoa</taxon>
        <taxon>Arthropoda</taxon>
        <taxon>Hexapoda</taxon>
        <taxon>Insecta</taxon>
        <taxon>Pterygota</taxon>
        <taxon>Neoptera</taxon>
        <taxon>Endopterygota</taxon>
        <taxon>Hymenoptera</taxon>
        <taxon>Apocrita</taxon>
        <taxon>Aculeata</taxon>
        <taxon>Formicoidea</taxon>
        <taxon>Formicidae</taxon>
        <taxon>Myrmicinae</taxon>
        <taxon>Cyphomyrmex</taxon>
    </lineage>
</organism>
<dbReference type="AlphaFoldDB" id="A0A195CA36"/>
<evidence type="ECO:0000313" key="1">
    <source>
        <dbReference type="EMBL" id="KYM97565.1"/>
    </source>
</evidence>
<proteinExistence type="predicted"/>
<protein>
    <submittedName>
        <fullName evidence="1">Uncharacterized protein</fullName>
    </submittedName>
</protein>